<dbReference type="FunFam" id="3.90.280.10:FF:000001">
    <property type="entry name" value="Terminal flower 1"/>
    <property type="match status" value="1"/>
</dbReference>
<dbReference type="EMBL" id="GDJX01011553">
    <property type="protein sequence ID" value="JAT56383.1"/>
    <property type="molecule type" value="Transcribed_RNA"/>
</dbReference>
<protein>
    <submittedName>
        <fullName evidence="2">Protein SELF-PRUNING</fullName>
    </submittedName>
</protein>
<dbReference type="Pfam" id="PF01161">
    <property type="entry name" value="PBP"/>
    <property type="match status" value="1"/>
</dbReference>
<dbReference type="Gene3D" id="3.90.280.10">
    <property type="entry name" value="PEBP-like"/>
    <property type="match status" value="1"/>
</dbReference>
<gene>
    <name evidence="2" type="primary">SP</name>
    <name evidence="2" type="ORF">g.863</name>
</gene>
<feature type="non-terminal residue" evidence="2">
    <location>
        <position position="1"/>
    </location>
</feature>
<proteinExistence type="inferred from homology"/>
<dbReference type="PROSITE" id="PS01220">
    <property type="entry name" value="PBP"/>
    <property type="match status" value="1"/>
</dbReference>
<dbReference type="InterPro" id="IPR001858">
    <property type="entry name" value="Phosphatidylethanolamine-bd_CS"/>
</dbReference>
<dbReference type="PANTHER" id="PTHR11362:SF13">
    <property type="entry name" value="PROTEIN TERMINAL FLOWER 1"/>
    <property type="match status" value="1"/>
</dbReference>
<dbReference type="InterPro" id="IPR036610">
    <property type="entry name" value="PEBP-like_sf"/>
</dbReference>
<dbReference type="InterPro" id="IPR035810">
    <property type="entry name" value="PEBP_euk"/>
</dbReference>
<organism evidence="2">
    <name type="scientific">Anthurium amnicola</name>
    <dbReference type="NCBI Taxonomy" id="1678845"/>
    <lineage>
        <taxon>Eukaryota</taxon>
        <taxon>Viridiplantae</taxon>
        <taxon>Streptophyta</taxon>
        <taxon>Embryophyta</taxon>
        <taxon>Tracheophyta</taxon>
        <taxon>Spermatophyta</taxon>
        <taxon>Magnoliopsida</taxon>
        <taxon>Liliopsida</taxon>
        <taxon>Araceae</taxon>
        <taxon>Pothoideae</taxon>
        <taxon>Potheae</taxon>
        <taxon>Anthurium</taxon>
    </lineage>
</organism>
<evidence type="ECO:0000313" key="2">
    <source>
        <dbReference type="EMBL" id="JAT56383.1"/>
    </source>
</evidence>
<dbReference type="SUPFAM" id="SSF49777">
    <property type="entry name" value="PEBP-like"/>
    <property type="match status" value="1"/>
</dbReference>
<reference evidence="2" key="1">
    <citation type="submission" date="2015-07" db="EMBL/GenBank/DDBJ databases">
        <title>Transcriptome Assembly of Anthurium amnicola.</title>
        <authorList>
            <person name="Suzuki J."/>
        </authorList>
    </citation>
    <scope>NUCLEOTIDE SEQUENCE</scope>
</reference>
<dbReference type="InterPro" id="IPR008914">
    <property type="entry name" value="PEBP"/>
</dbReference>
<name>A0A1D1YP51_9ARAE</name>
<comment type="similarity">
    <text evidence="1">Belongs to the phosphatidylethanolamine-binding protein family.</text>
</comment>
<dbReference type="PANTHER" id="PTHR11362">
    <property type="entry name" value="PHOSPHATIDYLETHANOLAMINE-BINDING PROTEIN"/>
    <property type="match status" value="1"/>
</dbReference>
<sequence length="215" mass="24375">HAYKWRSWVPPRANSESSPPTRGALNYPISPRPLRLFPALISMARALEPLVVGRVIGEVLDSFNPTVRMAVTYNSNKLVCNGHEFYPSAVTSRPRVEVQGGDMRSFFTLVMTDPDAPGPSDPYLREHLHWVVTDIPGTTDASFGRELVGYESPRPNIGIHRFVFVLFRQQRRQTVRQPSTRDHFSTRQFAVENDLGLPVAAVYFNAQRETAARRR</sequence>
<dbReference type="AlphaFoldDB" id="A0A1D1YP51"/>
<evidence type="ECO:0000256" key="1">
    <source>
        <dbReference type="ARBA" id="ARBA00007091"/>
    </source>
</evidence>
<dbReference type="CDD" id="cd00866">
    <property type="entry name" value="PEBP_euk"/>
    <property type="match status" value="1"/>
</dbReference>
<accession>A0A1D1YP51</accession>